<evidence type="ECO:0000256" key="1">
    <source>
        <dbReference type="ARBA" id="ARBA00023015"/>
    </source>
</evidence>
<gene>
    <name evidence="5" type="ORF">ACFPIJ_35735</name>
</gene>
<evidence type="ECO:0000256" key="3">
    <source>
        <dbReference type="ARBA" id="ARBA00023163"/>
    </source>
</evidence>
<dbReference type="PROSITE" id="PS01124">
    <property type="entry name" value="HTH_ARAC_FAMILY_2"/>
    <property type="match status" value="1"/>
</dbReference>
<organism evidence="5 6">
    <name type="scientific">Dactylosporangium cerinum</name>
    <dbReference type="NCBI Taxonomy" id="1434730"/>
    <lineage>
        <taxon>Bacteria</taxon>
        <taxon>Bacillati</taxon>
        <taxon>Actinomycetota</taxon>
        <taxon>Actinomycetes</taxon>
        <taxon>Micromonosporales</taxon>
        <taxon>Micromonosporaceae</taxon>
        <taxon>Dactylosporangium</taxon>
    </lineage>
</organism>
<keyword evidence="2" id="KW-0238">DNA-binding</keyword>
<dbReference type="RefSeq" id="WP_380121936.1">
    <property type="nucleotide sequence ID" value="NZ_JBHSIU010000046.1"/>
</dbReference>
<dbReference type="Proteomes" id="UP001595912">
    <property type="component" value="Unassembled WGS sequence"/>
</dbReference>
<evidence type="ECO:0000313" key="5">
    <source>
        <dbReference type="EMBL" id="MFC5003170.1"/>
    </source>
</evidence>
<feature type="domain" description="HTH araC/xylS-type" evidence="4">
    <location>
        <begin position="44"/>
        <end position="77"/>
    </location>
</feature>
<keyword evidence="1" id="KW-0805">Transcription regulation</keyword>
<dbReference type="PRINTS" id="PR00032">
    <property type="entry name" value="HTHARAC"/>
</dbReference>
<proteinExistence type="predicted"/>
<dbReference type="EMBL" id="JBHSIU010000046">
    <property type="protein sequence ID" value="MFC5003170.1"/>
    <property type="molecule type" value="Genomic_DNA"/>
</dbReference>
<reference evidence="6" key="1">
    <citation type="journal article" date="2019" name="Int. J. Syst. Evol. Microbiol.">
        <title>The Global Catalogue of Microorganisms (GCM) 10K type strain sequencing project: providing services to taxonomists for standard genome sequencing and annotation.</title>
        <authorList>
            <consortium name="The Broad Institute Genomics Platform"/>
            <consortium name="The Broad Institute Genome Sequencing Center for Infectious Disease"/>
            <person name="Wu L."/>
            <person name="Ma J."/>
        </authorList>
    </citation>
    <scope>NUCLEOTIDE SEQUENCE [LARGE SCALE GENOMIC DNA]</scope>
    <source>
        <strain evidence="6">CGMCC 4.7152</strain>
    </source>
</reference>
<evidence type="ECO:0000313" key="6">
    <source>
        <dbReference type="Proteomes" id="UP001595912"/>
    </source>
</evidence>
<comment type="caution">
    <text evidence="5">The sequence shown here is derived from an EMBL/GenBank/DDBJ whole genome shotgun (WGS) entry which is preliminary data.</text>
</comment>
<name>A0ABV9W5J9_9ACTN</name>
<dbReference type="InterPro" id="IPR020449">
    <property type="entry name" value="Tscrpt_reg_AraC-type_HTH"/>
</dbReference>
<dbReference type="InterPro" id="IPR018060">
    <property type="entry name" value="HTH_AraC"/>
</dbReference>
<keyword evidence="3" id="KW-0804">Transcription</keyword>
<protein>
    <submittedName>
        <fullName evidence="5">AraC family transcriptional regulator</fullName>
    </submittedName>
</protein>
<evidence type="ECO:0000259" key="4">
    <source>
        <dbReference type="PROSITE" id="PS01124"/>
    </source>
</evidence>
<dbReference type="Gene3D" id="1.10.10.60">
    <property type="entry name" value="Homeodomain-like"/>
    <property type="match status" value="1"/>
</dbReference>
<keyword evidence="6" id="KW-1185">Reference proteome</keyword>
<sequence length="81" mass="9323">MDLIRGAVPWLRMSPLHDLTMRHLLALPAVARRTPPGATHRTLISATARRWGFTDPRHFARRFRAAYGITPSEWVRRHLTG</sequence>
<evidence type="ECO:0000256" key="2">
    <source>
        <dbReference type="ARBA" id="ARBA00023125"/>
    </source>
</evidence>
<dbReference type="SUPFAM" id="SSF46689">
    <property type="entry name" value="Homeodomain-like"/>
    <property type="match status" value="1"/>
</dbReference>
<dbReference type="InterPro" id="IPR009057">
    <property type="entry name" value="Homeodomain-like_sf"/>
</dbReference>
<accession>A0ABV9W5J9</accession>
<dbReference type="Pfam" id="PF00165">
    <property type="entry name" value="HTH_AraC"/>
    <property type="match status" value="1"/>
</dbReference>